<comment type="caution">
    <text evidence="1">The sequence shown here is derived from an EMBL/GenBank/DDBJ whole genome shotgun (WGS) entry which is preliminary data.</text>
</comment>
<dbReference type="Proteomes" id="UP000789595">
    <property type="component" value="Unassembled WGS sequence"/>
</dbReference>
<dbReference type="EMBL" id="CAKKNE010000004">
    <property type="protein sequence ID" value="CAH0374808.1"/>
    <property type="molecule type" value="Genomic_DNA"/>
</dbReference>
<feature type="non-terminal residue" evidence="1">
    <location>
        <position position="1"/>
    </location>
</feature>
<organism evidence="1 2">
    <name type="scientific">Pelagomonas calceolata</name>
    <dbReference type="NCBI Taxonomy" id="35677"/>
    <lineage>
        <taxon>Eukaryota</taxon>
        <taxon>Sar</taxon>
        <taxon>Stramenopiles</taxon>
        <taxon>Ochrophyta</taxon>
        <taxon>Pelagophyceae</taxon>
        <taxon>Pelagomonadales</taxon>
        <taxon>Pelagomonadaceae</taxon>
        <taxon>Pelagomonas</taxon>
    </lineage>
</organism>
<sequence>IRLPPRRRRDARFAPKPPRLIAQSSNFRRQRPIPPRHFAVERHGLRRERLQLGFNFRRLRGLGALPGFEPCGQCPPLGLERLVFVHESRDRGVVVSRMRRWRGRWRSLTDPSRRRRAVRAVRAAPEHLVPRGRVRRRGLLFTRPRRRRWWHLSIAIGAVAVAGIRCRRLHPRFSGQGLPFTSLYGVESLGAA</sequence>
<evidence type="ECO:0000313" key="2">
    <source>
        <dbReference type="Proteomes" id="UP000789595"/>
    </source>
</evidence>
<name>A0A8J2SQG0_9STRA</name>
<evidence type="ECO:0000313" key="1">
    <source>
        <dbReference type="EMBL" id="CAH0374808.1"/>
    </source>
</evidence>
<proteinExistence type="predicted"/>
<dbReference type="AlphaFoldDB" id="A0A8J2SQG0"/>
<reference evidence="1" key="1">
    <citation type="submission" date="2021-11" db="EMBL/GenBank/DDBJ databases">
        <authorList>
            <consortium name="Genoscope - CEA"/>
            <person name="William W."/>
        </authorList>
    </citation>
    <scope>NUCLEOTIDE SEQUENCE</scope>
</reference>
<gene>
    <name evidence="1" type="ORF">PECAL_4P21110</name>
</gene>
<accession>A0A8J2SQG0</accession>
<protein>
    <submittedName>
        <fullName evidence="1">Uncharacterized protein</fullName>
    </submittedName>
</protein>
<keyword evidence="2" id="KW-1185">Reference proteome</keyword>